<reference evidence="23" key="3">
    <citation type="submission" date="2025-09" db="UniProtKB">
        <authorList>
            <consortium name="Ensembl"/>
        </authorList>
    </citation>
    <scope>IDENTIFICATION</scope>
</reference>
<organism evidence="23 24">
    <name type="scientific">Oreochromis niloticus</name>
    <name type="common">Nile tilapia</name>
    <name type="synonym">Tilapia nilotica</name>
    <dbReference type="NCBI Taxonomy" id="8128"/>
    <lineage>
        <taxon>Eukaryota</taxon>
        <taxon>Metazoa</taxon>
        <taxon>Chordata</taxon>
        <taxon>Craniata</taxon>
        <taxon>Vertebrata</taxon>
        <taxon>Euteleostomi</taxon>
        <taxon>Actinopterygii</taxon>
        <taxon>Neopterygii</taxon>
        <taxon>Teleostei</taxon>
        <taxon>Neoteleostei</taxon>
        <taxon>Acanthomorphata</taxon>
        <taxon>Ovalentaria</taxon>
        <taxon>Cichlomorphae</taxon>
        <taxon>Cichliformes</taxon>
        <taxon>Cichlidae</taxon>
        <taxon>African cichlids</taxon>
        <taxon>Pseudocrenilabrinae</taxon>
        <taxon>Oreochromini</taxon>
        <taxon>Oreochromis</taxon>
    </lineage>
</organism>
<dbReference type="GO" id="GO:0005737">
    <property type="term" value="C:cytoplasm"/>
    <property type="evidence" value="ECO:0007669"/>
    <property type="project" value="TreeGrafter"/>
</dbReference>
<dbReference type="GeneTree" id="ENSGT00940000155981"/>
<dbReference type="PANTHER" id="PTHR24027">
    <property type="entry name" value="CADHERIN-23"/>
    <property type="match status" value="1"/>
</dbReference>
<evidence type="ECO:0000256" key="6">
    <source>
        <dbReference type="ARBA" id="ARBA00022475"/>
    </source>
</evidence>
<evidence type="ECO:0000256" key="16">
    <source>
        <dbReference type="ARBA" id="ARBA00023136"/>
    </source>
</evidence>
<evidence type="ECO:0000256" key="17">
    <source>
        <dbReference type="ARBA" id="ARBA00023180"/>
    </source>
</evidence>
<keyword evidence="14" id="KW-0965">Cell junction</keyword>
<dbReference type="GO" id="GO:0044331">
    <property type="term" value="P:cell-cell adhesion mediated by cadherin"/>
    <property type="evidence" value="ECO:0007669"/>
    <property type="project" value="TreeGrafter"/>
</dbReference>
<dbReference type="FunFam" id="2.60.40.60:FF:000019">
    <property type="entry name" value="Cadherin 2"/>
    <property type="match status" value="1"/>
</dbReference>
<dbReference type="GO" id="GO:0030057">
    <property type="term" value="C:desmosome"/>
    <property type="evidence" value="ECO:0007669"/>
    <property type="project" value="UniProtKB-SubCell"/>
</dbReference>
<evidence type="ECO:0000256" key="9">
    <source>
        <dbReference type="ARBA" id="ARBA00022723"/>
    </source>
</evidence>
<comment type="function">
    <text evidence="20">Cadherins are calcium-dependent cell adhesion proteins.</text>
</comment>
<dbReference type="GO" id="GO:0048787">
    <property type="term" value="C:presynaptic active zone membrane"/>
    <property type="evidence" value="ECO:0007669"/>
    <property type="project" value="TreeGrafter"/>
</dbReference>
<dbReference type="GO" id="GO:0042074">
    <property type="term" value="P:cell migration involved in gastrulation"/>
    <property type="evidence" value="ECO:0007669"/>
    <property type="project" value="UniProtKB-ARBA"/>
</dbReference>
<dbReference type="Pfam" id="PF01049">
    <property type="entry name" value="CADH_Y-type_LIR"/>
    <property type="match status" value="1"/>
</dbReference>
<dbReference type="InterPro" id="IPR015919">
    <property type="entry name" value="Cadherin-like_sf"/>
</dbReference>
<dbReference type="GO" id="GO:0007043">
    <property type="term" value="P:cell-cell junction assembly"/>
    <property type="evidence" value="ECO:0007669"/>
    <property type="project" value="TreeGrafter"/>
</dbReference>
<dbReference type="GO" id="GO:0007398">
    <property type="term" value="P:ectoderm development"/>
    <property type="evidence" value="ECO:0007669"/>
    <property type="project" value="UniProtKB-ARBA"/>
</dbReference>
<dbReference type="GO" id="GO:0007416">
    <property type="term" value="P:synapse assembly"/>
    <property type="evidence" value="ECO:0007669"/>
    <property type="project" value="TreeGrafter"/>
</dbReference>
<dbReference type="FunFam" id="4.10.900.10:FF:000001">
    <property type="entry name" value="Cadherin 2"/>
    <property type="match status" value="1"/>
</dbReference>
<dbReference type="GO" id="GO:0045177">
    <property type="term" value="C:apical part of cell"/>
    <property type="evidence" value="ECO:0007669"/>
    <property type="project" value="TreeGrafter"/>
</dbReference>
<evidence type="ECO:0000259" key="22">
    <source>
        <dbReference type="PROSITE" id="PS50268"/>
    </source>
</evidence>
<evidence type="ECO:0000256" key="5">
    <source>
        <dbReference type="ARBA" id="ARBA00004568"/>
    </source>
</evidence>
<reference evidence="24" key="1">
    <citation type="submission" date="2012-01" db="EMBL/GenBank/DDBJ databases">
        <title>The Genome Sequence of Oreochromis niloticus (Nile Tilapia).</title>
        <authorList>
            <consortium name="Broad Institute Genome Assembly Team"/>
            <consortium name="Broad Institute Sequencing Platform"/>
            <person name="Di Palma F."/>
            <person name="Johnson J."/>
            <person name="Lander E.S."/>
            <person name="Lindblad-Toh K."/>
        </authorList>
    </citation>
    <scope>NUCLEOTIDE SEQUENCE [LARGE SCALE GENOMIC DNA]</scope>
</reference>
<dbReference type="GO" id="GO:0099634">
    <property type="term" value="C:postsynaptic specialization membrane"/>
    <property type="evidence" value="ECO:0007669"/>
    <property type="project" value="TreeGrafter"/>
</dbReference>
<protein>
    <submittedName>
        <fullName evidence="23">Cadherin 2, type 1, N-cadherin (neuronal)</fullName>
    </submittedName>
</protein>
<dbReference type="GO" id="GO:0042383">
    <property type="term" value="C:sarcolemma"/>
    <property type="evidence" value="ECO:0007669"/>
    <property type="project" value="UniProtKB-SubCell"/>
</dbReference>
<evidence type="ECO:0000256" key="13">
    <source>
        <dbReference type="ARBA" id="ARBA00022889"/>
    </source>
</evidence>
<dbReference type="PRINTS" id="PR00205">
    <property type="entry name" value="CADHERIN"/>
</dbReference>
<dbReference type="GO" id="GO:0016339">
    <property type="term" value="P:calcium-dependent cell-cell adhesion via plasma membrane cell adhesion molecules"/>
    <property type="evidence" value="ECO:0007669"/>
    <property type="project" value="TreeGrafter"/>
</dbReference>
<dbReference type="GO" id="GO:0008013">
    <property type="term" value="F:beta-catenin binding"/>
    <property type="evidence" value="ECO:0007669"/>
    <property type="project" value="TreeGrafter"/>
</dbReference>
<dbReference type="GO" id="GO:0016342">
    <property type="term" value="C:catenin complex"/>
    <property type="evidence" value="ECO:0007669"/>
    <property type="project" value="TreeGrafter"/>
</dbReference>
<evidence type="ECO:0000256" key="21">
    <source>
        <dbReference type="SAM" id="Phobius"/>
    </source>
</evidence>
<evidence type="ECO:0000256" key="10">
    <source>
        <dbReference type="ARBA" id="ARBA00022729"/>
    </source>
</evidence>
<feature type="transmembrane region" description="Helical" evidence="21">
    <location>
        <begin position="641"/>
        <end position="672"/>
    </location>
</feature>
<dbReference type="InterPro" id="IPR000233">
    <property type="entry name" value="Cadherin_Y-type_LIR"/>
</dbReference>
<evidence type="ECO:0000313" key="24">
    <source>
        <dbReference type="Proteomes" id="UP000005207"/>
    </source>
</evidence>
<dbReference type="SUPFAM" id="SSF49313">
    <property type="entry name" value="Cadherin-like"/>
    <property type="match status" value="6"/>
</dbReference>
<dbReference type="GO" id="GO:0030027">
    <property type="term" value="C:lamellipodium"/>
    <property type="evidence" value="ECO:0007669"/>
    <property type="project" value="TreeGrafter"/>
</dbReference>
<dbReference type="Gene3D" id="2.60.40.60">
    <property type="entry name" value="Cadherins"/>
    <property type="match status" value="6"/>
</dbReference>
<dbReference type="PRINTS" id="PR01820">
    <property type="entry name" value="DESMOCOLLIN"/>
</dbReference>
<feature type="domain" description="Cadherin" evidence="22">
    <location>
        <begin position="194"/>
        <end position="308"/>
    </location>
</feature>
<keyword evidence="16 21" id="KW-0472">Membrane</keyword>
<feature type="domain" description="Cadherin" evidence="22">
    <location>
        <begin position="86"/>
        <end position="193"/>
    </location>
</feature>
<keyword evidence="11" id="KW-0677">Repeat</keyword>
<dbReference type="GO" id="GO:0005912">
    <property type="term" value="C:adherens junction"/>
    <property type="evidence" value="ECO:0007669"/>
    <property type="project" value="UniProtKB-SubCell"/>
</dbReference>
<dbReference type="GO" id="GO:0014069">
    <property type="term" value="C:postsynaptic density"/>
    <property type="evidence" value="ECO:0007669"/>
    <property type="project" value="TreeGrafter"/>
</dbReference>
<dbReference type="GO" id="GO:0030010">
    <property type="term" value="P:establishment of cell polarity"/>
    <property type="evidence" value="ECO:0007669"/>
    <property type="project" value="UniProtKB-ARBA"/>
</dbReference>
<dbReference type="GO" id="GO:0009986">
    <property type="term" value="C:cell surface"/>
    <property type="evidence" value="ECO:0007669"/>
    <property type="project" value="UniProtKB-SubCell"/>
</dbReference>
<dbReference type="Gene3D" id="4.10.900.10">
    <property type="entry name" value="TCF3-CBD (Catenin binding domain)"/>
    <property type="match status" value="1"/>
</dbReference>
<evidence type="ECO:0000256" key="19">
    <source>
        <dbReference type="RuleBase" id="RU003318"/>
    </source>
</evidence>
<evidence type="ECO:0000256" key="4">
    <source>
        <dbReference type="ARBA" id="ARBA00004536"/>
    </source>
</evidence>
<keyword evidence="12 18" id="KW-0106">Calcium</keyword>
<dbReference type="FunFam" id="2.60.40.60:FF:000022">
    <property type="entry name" value="Cadherin 2"/>
    <property type="match status" value="1"/>
</dbReference>
<keyword evidence="10" id="KW-0732">Signal</keyword>
<dbReference type="InterPro" id="IPR014868">
    <property type="entry name" value="Cadherin_pro_dom"/>
</dbReference>
<dbReference type="GO" id="GO:0001764">
    <property type="term" value="P:neuron migration"/>
    <property type="evidence" value="ECO:0007669"/>
    <property type="project" value="UniProtKB-ARBA"/>
</dbReference>
<dbReference type="GO" id="GO:0060027">
    <property type="term" value="P:convergent extension involved in gastrulation"/>
    <property type="evidence" value="ECO:0007669"/>
    <property type="project" value="UniProtKB-ARBA"/>
</dbReference>
<comment type="subcellular location">
    <subcellularLocation>
        <location evidence="4">Cell junction</location>
        <location evidence="4">Adherens junction</location>
    </subcellularLocation>
    <subcellularLocation>
        <location evidence="5">Cell junction</location>
        <location evidence="5">Desmosome</location>
    </subcellularLocation>
    <subcellularLocation>
        <location evidence="1">Cell membrane</location>
        <location evidence="1">Sarcolemma</location>
    </subcellularLocation>
    <subcellularLocation>
        <location evidence="3 19">Cell membrane</location>
        <topology evidence="3 19">Single-pass type I membrane protein</topology>
    </subcellularLocation>
    <subcellularLocation>
        <location evidence="2">Cell surface</location>
    </subcellularLocation>
</comment>
<accession>A0A669ERK6</accession>
<sequence>DKHDFSVNEDGGVYALHHLNLLGKEKAVLVYAHDLQTKQVWKARIHLHSSPPHLQGQGLHQVPEILFPWRSVVVRGDGTLRRVKRDWVIPPINVPENSRGQFPEDLVRIRSDRDKNRMLRYSVTGPGADQPPTGIFIINPISGQLSVTKPLDREHISNFHLRAHAVDLNGNQVENPIDIVINVIDQNDNRPEFTHSIFNGSVPEGSKPGSFVMTVTAVDKDDPKTANGMLRYKILSQNPQSPSSNMFTINNKTGDIITVAAGLDREKVTQYTLIIQATDMEGNPTYGLSNTATTVIRITDVNDNAPEFTTETFFGEVHENRVNVIVANLTVTDKDQPHTPAWSAVYRIIAGDPTGRFSIPTDPTTNEGLLTVVKPIDYESTRAFMLTVEAENEVTLVRGIHLPRQSTATVSVRILDLNESPEFRPNPKSMRLEEGLSAGSMLTTFTAQDPDRYMRQTIKYSKMYDPANWLEINPANGQISTIAILDRESPYIKNNHYNVTFMASDNGTPPASGTGTLQIYLTDINDNAPHVFPPEVEMCERPEPNALNLTASDPDLSPNAGPFAFELANRPSDVRRNWTLHRLNGEHAQLRLRIGFLASGLYEVPITITDSGNLPMSNTSYLRVKVCQCDHHGDCVDMERIIAAGLGTGAIIAILICIIILLVLVLLFVMWMKRRDKERQAKQLLIDPEDDVRDNILKYDEEGGGEEDQDYDLSQLQQPDALEPECVKVGIRRLDERPLHHDHQYPLRSAAPHPGDIGDFIHEGLKAADNDPTAPPYDSLLVFDYEGSGSTAGSLSSLHSSSSCGDQDYDYLGDWGPRFRKLADLYGGGDD</sequence>
<keyword evidence="24" id="KW-1185">Reference proteome</keyword>
<evidence type="ECO:0000256" key="20">
    <source>
        <dbReference type="RuleBase" id="RU004357"/>
    </source>
</evidence>
<evidence type="ECO:0000256" key="15">
    <source>
        <dbReference type="ARBA" id="ARBA00022989"/>
    </source>
</evidence>
<dbReference type="PROSITE" id="PS00232">
    <property type="entry name" value="CADHERIN_1"/>
    <property type="match status" value="2"/>
</dbReference>
<dbReference type="InterPro" id="IPR020894">
    <property type="entry name" value="Cadherin_CS"/>
</dbReference>
<evidence type="ECO:0000256" key="12">
    <source>
        <dbReference type="ARBA" id="ARBA00022837"/>
    </source>
</evidence>
<evidence type="ECO:0000256" key="11">
    <source>
        <dbReference type="ARBA" id="ARBA00022737"/>
    </source>
</evidence>
<name>A0A669ERK6_ORENI</name>
<dbReference type="Pfam" id="PF00028">
    <property type="entry name" value="Cadherin"/>
    <property type="match status" value="5"/>
</dbReference>
<keyword evidence="15 21" id="KW-1133">Transmembrane helix</keyword>
<keyword evidence="8 19" id="KW-0812">Transmembrane</keyword>
<evidence type="ECO:0000256" key="2">
    <source>
        <dbReference type="ARBA" id="ARBA00004241"/>
    </source>
</evidence>
<keyword evidence="6" id="KW-1003">Cell membrane</keyword>
<dbReference type="GO" id="GO:0001841">
    <property type="term" value="P:neural tube formation"/>
    <property type="evidence" value="ECO:0007669"/>
    <property type="project" value="UniProtKB-ARBA"/>
</dbReference>
<evidence type="ECO:0000256" key="14">
    <source>
        <dbReference type="ARBA" id="ARBA00022949"/>
    </source>
</evidence>
<keyword evidence="13 19" id="KW-0130">Cell adhesion</keyword>
<dbReference type="GO" id="GO:0000902">
    <property type="term" value="P:cell morphogenesis"/>
    <property type="evidence" value="ECO:0007669"/>
    <property type="project" value="TreeGrafter"/>
</dbReference>
<feature type="domain" description="Cadherin" evidence="22">
    <location>
        <begin position="309"/>
        <end position="423"/>
    </location>
</feature>
<keyword evidence="7" id="KW-0165">Cleavage on pair of basic residues</keyword>
<dbReference type="InterPro" id="IPR002126">
    <property type="entry name" value="Cadherin-like_dom"/>
</dbReference>
<evidence type="ECO:0000256" key="3">
    <source>
        <dbReference type="ARBA" id="ARBA00004251"/>
    </source>
</evidence>
<keyword evidence="9" id="KW-0479">Metal-binding</keyword>
<dbReference type="Proteomes" id="UP000005207">
    <property type="component" value="Linkage group LG15"/>
</dbReference>
<dbReference type="GO" id="GO:0007156">
    <property type="term" value="P:homophilic cell adhesion via plasma membrane adhesion molecules"/>
    <property type="evidence" value="ECO:0007669"/>
    <property type="project" value="InterPro"/>
</dbReference>
<dbReference type="Ensembl" id="ENSONIT00000041701.1">
    <property type="protein sequence ID" value="ENSONIP00000075416.1"/>
    <property type="gene ID" value="ENSONIG00000007245.2"/>
</dbReference>
<evidence type="ECO:0000256" key="8">
    <source>
        <dbReference type="ARBA" id="ARBA00022692"/>
    </source>
</evidence>
<dbReference type="GO" id="GO:0007498">
    <property type="term" value="P:mesoderm development"/>
    <property type="evidence" value="ECO:0007669"/>
    <property type="project" value="UniProtKB-ARBA"/>
</dbReference>
<evidence type="ECO:0000256" key="7">
    <source>
        <dbReference type="ARBA" id="ARBA00022685"/>
    </source>
</evidence>
<dbReference type="FunFam" id="2.60.40.60:FF:000027">
    <property type="entry name" value="Cadherin 2"/>
    <property type="match status" value="1"/>
</dbReference>
<dbReference type="GO" id="GO:0034332">
    <property type="term" value="P:adherens junction organization"/>
    <property type="evidence" value="ECO:0007669"/>
    <property type="project" value="TreeGrafter"/>
</dbReference>
<evidence type="ECO:0000313" key="23">
    <source>
        <dbReference type="Ensembl" id="ENSONIP00000075416.1"/>
    </source>
</evidence>
<dbReference type="AlphaFoldDB" id="A0A669ERK6"/>
<dbReference type="GO" id="GO:0043005">
    <property type="term" value="C:neuron projection"/>
    <property type="evidence" value="ECO:0007669"/>
    <property type="project" value="TreeGrafter"/>
</dbReference>
<dbReference type="InterPro" id="IPR027397">
    <property type="entry name" value="Catenin-bd_sf"/>
</dbReference>
<feature type="domain" description="Cadherin" evidence="22">
    <location>
        <begin position="424"/>
        <end position="531"/>
    </location>
</feature>
<dbReference type="Pfam" id="PF08758">
    <property type="entry name" value="Cadherin_pro"/>
    <property type="match status" value="1"/>
</dbReference>
<reference evidence="23" key="2">
    <citation type="submission" date="2025-08" db="UniProtKB">
        <authorList>
            <consortium name="Ensembl"/>
        </authorList>
    </citation>
    <scope>IDENTIFICATION</scope>
</reference>
<dbReference type="PANTHER" id="PTHR24027:SF79">
    <property type="entry name" value="CADHERIN-2"/>
    <property type="match status" value="1"/>
</dbReference>
<proteinExistence type="predicted"/>
<dbReference type="InterPro" id="IPR039808">
    <property type="entry name" value="Cadherin"/>
</dbReference>
<dbReference type="FunFam" id="2.60.40.60:FF:000045">
    <property type="entry name" value="Cadherin 2"/>
    <property type="match status" value="1"/>
</dbReference>
<dbReference type="FunFam" id="2.60.40.60:FF:000011">
    <property type="entry name" value="Cadherin 1"/>
    <property type="match status" value="1"/>
</dbReference>
<feature type="domain" description="Cadherin" evidence="22">
    <location>
        <begin position="530"/>
        <end position="641"/>
    </location>
</feature>
<dbReference type="CDD" id="cd11304">
    <property type="entry name" value="Cadherin_repeat"/>
    <property type="match status" value="4"/>
</dbReference>
<keyword evidence="17" id="KW-0325">Glycoprotein</keyword>
<dbReference type="GO" id="GO:0014704">
    <property type="term" value="C:intercalated disc"/>
    <property type="evidence" value="ECO:0007669"/>
    <property type="project" value="TreeGrafter"/>
</dbReference>
<evidence type="ECO:0000256" key="1">
    <source>
        <dbReference type="ARBA" id="ARBA00004135"/>
    </source>
</evidence>
<dbReference type="SMART" id="SM00112">
    <property type="entry name" value="CA"/>
    <property type="match status" value="5"/>
</dbReference>
<dbReference type="GO" id="GO:0045296">
    <property type="term" value="F:cadherin binding"/>
    <property type="evidence" value="ECO:0007669"/>
    <property type="project" value="TreeGrafter"/>
</dbReference>
<dbReference type="PROSITE" id="PS50268">
    <property type="entry name" value="CADHERIN_2"/>
    <property type="match status" value="5"/>
</dbReference>
<gene>
    <name evidence="23" type="primary">CDH2</name>
    <name evidence="23" type="synonym">LOC100693372</name>
</gene>
<evidence type="ECO:0000256" key="18">
    <source>
        <dbReference type="PROSITE-ProRule" id="PRU00043"/>
    </source>
</evidence>
<dbReference type="GO" id="GO:0005509">
    <property type="term" value="F:calcium ion binding"/>
    <property type="evidence" value="ECO:0007669"/>
    <property type="project" value="UniProtKB-UniRule"/>
</dbReference>